<organism evidence="2 3">
    <name type="scientific">Chitinophaga eiseniae</name>
    <dbReference type="NCBI Taxonomy" id="634771"/>
    <lineage>
        <taxon>Bacteria</taxon>
        <taxon>Pseudomonadati</taxon>
        <taxon>Bacteroidota</taxon>
        <taxon>Chitinophagia</taxon>
        <taxon>Chitinophagales</taxon>
        <taxon>Chitinophagaceae</taxon>
        <taxon>Chitinophaga</taxon>
    </lineage>
</organism>
<keyword evidence="2" id="KW-0808">Transferase</keyword>
<proteinExistence type="predicted"/>
<dbReference type="RefSeq" id="WP_078666971.1">
    <property type="nucleotide sequence ID" value="NZ_FUWZ01000001.1"/>
</dbReference>
<dbReference type="SUPFAM" id="SSF53448">
    <property type="entry name" value="Nucleotide-diphospho-sugar transferases"/>
    <property type="match status" value="1"/>
</dbReference>
<dbReference type="InterPro" id="IPR001173">
    <property type="entry name" value="Glyco_trans_2-like"/>
</dbReference>
<protein>
    <submittedName>
        <fullName evidence="2">Glycosyltransferase involved in cell wall bisynthesis</fullName>
    </submittedName>
</protein>
<feature type="domain" description="Glycosyltransferase 2-like" evidence="1">
    <location>
        <begin position="29"/>
        <end position="188"/>
    </location>
</feature>
<dbReference type="AlphaFoldDB" id="A0A1T4KQV5"/>
<sequence length="261" mass="29380">MYLELTQAPPTTVRYETGEEVILAPGLDVILPCWNPSGPWVESLIRHYHEVIRLMGDVPVQLILVNDGSLRNFTDQHVSWLEAAIPGIIIVNYKENKGKGHAVREGVKNSRYAYQVYTDLDFPFGVDAVKKAYDQLQHGIDVVAGERGAAYLKELPRKRRIITRISRLLNKVVLRLKVRDAQAGLKGFNAHGRSVLLNTTIDGFLYDSEFLYKAGKNPRLKIGAVDVYCRPGISFSAFKIKLLLKELRNYCRIITSANAAN</sequence>
<dbReference type="STRING" id="634771.SAMN04488128_101258"/>
<keyword evidence="3" id="KW-1185">Reference proteome</keyword>
<dbReference type="InterPro" id="IPR029044">
    <property type="entry name" value="Nucleotide-diphossugar_trans"/>
</dbReference>
<name>A0A1T4KQV5_9BACT</name>
<accession>A0A1T4KQV5</accession>
<reference evidence="3" key="1">
    <citation type="submission" date="2017-02" db="EMBL/GenBank/DDBJ databases">
        <authorList>
            <person name="Varghese N."/>
            <person name="Submissions S."/>
        </authorList>
    </citation>
    <scope>NUCLEOTIDE SEQUENCE [LARGE SCALE GENOMIC DNA]</scope>
    <source>
        <strain evidence="3">DSM 22224</strain>
    </source>
</reference>
<dbReference type="PANTHER" id="PTHR10859:SF91">
    <property type="entry name" value="DOLICHYL-PHOSPHATE BETA-GLUCOSYLTRANSFERASE"/>
    <property type="match status" value="1"/>
</dbReference>
<evidence type="ECO:0000313" key="2">
    <source>
        <dbReference type="EMBL" id="SJZ44796.1"/>
    </source>
</evidence>
<dbReference type="Gene3D" id="3.90.550.10">
    <property type="entry name" value="Spore Coat Polysaccharide Biosynthesis Protein SpsA, Chain A"/>
    <property type="match status" value="1"/>
</dbReference>
<evidence type="ECO:0000313" key="3">
    <source>
        <dbReference type="Proteomes" id="UP000190367"/>
    </source>
</evidence>
<dbReference type="EMBL" id="FUWZ01000001">
    <property type="protein sequence ID" value="SJZ44796.1"/>
    <property type="molecule type" value="Genomic_DNA"/>
</dbReference>
<dbReference type="GO" id="GO:0016740">
    <property type="term" value="F:transferase activity"/>
    <property type="evidence" value="ECO:0007669"/>
    <property type="project" value="UniProtKB-KW"/>
</dbReference>
<evidence type="ECO:0000259" key="1">
    <source>
        <dbReference type="Pfam" id="PF00535"/>
    </source>
</evidence>
<dbReference type="GO" id="GO:0006487">
    <property type="term" value="P:protein N-linked glycosylation"/>
    <property type="evidence" value="ECO:0007669"/>
    <property type="project" value="TreeGrafter"/>
</dbReference>
<dbReference type="PANTHER" id="PTHR10859">
    <property type="entry name" value="GLYCOSYL TRANSFERASE"/>
    <property type="match status" value="1"/>
</dbReference>
<dbReference type="Proteomes" id="UP000190367">
    <property type="component" value="Unassembled WGS sequence"/>
</dbReference>
<dbReference type="OrthoDB" id="952827at2"/>
<gene>
    <name evidence="2" type="ORF">SAMN04488128_101258</name>
</gene>
<dbReference type="Pfam" id="PF00535">
    <property type="entry name" value="Glycos_transf_2"/>
    <property type="match status" value="1"/>
</dbReference>